<name>A0A2T3PCM2_9GAMM</name>
<keyword evidence="12" id="KW-1185">Reference proteome</keyword>
<feature type="transmembrane region" description="Helical" evidence="9">
    <location>
        <begin position="81"/>
        <end position="98"/>
    </location>
</feature>
<keyword evidence="3 9" id="KW-0812">Transmembrane</keyword>
<feature type="transmembrane region" description="Helical" evidence="9">
    <location>
        <begin position="49"/>
        <end position="69"/>
    </location>
</feature>
<reference evidence="11 12" key="1">
    <citation type="submission" date="2018-01" db="EMBL/GenBank/DDBJ databases">
        <title>Whole genome sequencing of Histamine producing bacteria.</title>
        <authorList>
            <person name="Butler K."/>
        </authorList>
    </citation>
    <scope>NUCLEOTIDE SEQUENCE [LARGE SCALE GENOMIC DNA]</scope>
    <source>
        <strain evidence="11 12">DSM 24669</strain>
    </source>
</reference>
<feature type="binding site" evidence="8">
    <location>
        <position position="302"/>
    </location>
    <ligand>
        <name>Mn(2+)</name>
        <dbReference type="ChEBI" id="CHEBI:29035"/>
    </ligand>
</feature>
<evidence type="ECO:0000313" key="12">
    <source>
        <dbReference type="Proteomes" id="UP000240481"/>
    </source>
</evidence>
<keyword evidence="7" id="KW-0479">Metal-binding</keyword>
<dbReference type="EMBL" id="PYLZ01000001">
    <property type="protein sequence ID" value="PSW26914.1"/>
    <property type="molecule type" value="Genomic_DNA"/>
</dbReference>
<keyword evidence="7" id="KW-0464">Manganese</keyword>
<evidence type="ECO:0000259" key="10">
    <source>
        <dbReference type="Pfam" id="PF00884"/>
    </source>
</evidence>
<evidence type="ECO:0000256" key="1">
    <source>
        <dbReference type="ARBA" id="ARBA00004651"/>
    </source>
</evidence>
<feature type="binding site" evidence="7">
    <location>
        <position position="415"/>
    </location>
    <ligand>
        <name>substrate</name>
    </ligand>
</feature>
<feature type="domain" description="Sulfatase N-terminal" evidence="10">
    <location>
        <begin position="255"/>
        <end position="518"/>
    </location>
</feature>
<evidence type="ECO:0000256" key="4">
    <source>
        <dbReference type="ARBA" id="ARBA00022989"/>
    </source>
</evidence>
<comment type="caution">
    <text evidence="11">The sequence shown here is derived from an EMBL/GenBank/DDBJ whole genome shotgun (WGS) entry which is preliminary data.</text>
</comment>
<dbReference type="InterPro" id="IPR050448">
    <property type="entry name" value="OpgB/LTA_synthase_biosynth"/>
</dbReference>
<dbReference type="GO" id="GO:0046872">
    <property type="term" value="F:metal ion binding"/>
    <property type="evidence" value="ECO:0007669"/>
    <property type="project" value="UniProtKB-KW"/>
</dbReference>
<feature type="binding site" evidence="8">
    <location>
        <position position="470"/>
    </location>
    <ligand>
        <name>Mn(2+)</name>
        <dbReference type="ChEBI" id="CHEBI:29035"/>
    </ligand>
</feature>
<dbReference type="PIRSF" id="PIRSF005091">
    <property type="entry name" value="Mmb_sulf_HI1246"/>
    <property type="match status" value="1"/>
</dbReference>
<dbReference type="InterPro" id="IPR000917">
    <property type="entry name" value="Sulfatase_N"/>
</dbReference>
<keyword evidence="4 9" id="KW-1133">Transmembrane helix</keyword>
<dbReference type="AlphaFoldDB" id="A0A2T3PCM2"/>
<dbReference type="InterPro" id="IPR012160">
    <property type="entry name" value="LtaS-like"/>
</dbReference>
<dbReference type="GO" id="GO:0005886">
    <property type="term" value="C:plasma membrane"/>
    <property type="evidence" value="ECO:0007669"/>
    <property type="project" value="UniProtKB-SubCell"/>
</dbReference>
<sequence length="614" mass="69111">MLFNILITSFILFFFTLLSKLVVFSLGVIPFSFESLYALFWGLQLDLTTVAIFTTLCLILNIPTALLFAKNSIIEKLPIILISWWIIISTTADAIYFIEAGRHITFEVFTGEGSGFALFITCLIKFPLQSIAAFTLCVISAFITVKIYLPQRYSLSRLKSNLAYSLVWIIFAVTMIRGGWHDHPQSPMSVYKIGDPKQAEVAWNAPYAITYYLVKGVKKAAHRITPVIDDTSISQLRKQLPQSYETKLSEIKPLNIIFLLLESWGAADMKSYANHTDVTPFFNQLRKESFSPHSMYANGFRTVEGMFASFCSYSNPIGAGVAGTQLQNMNYMCLPRILNNKGWSTHFVQGSGKGIVGSFSQTLGFKYSYGEHDYNRDSILNHWGYMDDDIYQFSLDKIKELKSPYFIAINTGTTHDTYLPNESDYNFGTQSREQIRYSVLNNADKSLEKFIVKLNATVTEPTIVVLMSDHTAGMPHTGLQRNSIPFLMYGINVDVPKTKPYINASQRDVAPTILDIMGGSARWFTGQSMFDNNYSSSADFSQGKSATWIKNNKLVKINAETGSIEQCAFVGENTIDLENTPCESEEFQALIKEVRAYTSYSQQLLYNGETASYS</sequence>
<evidence type="ECO:0000256" key="3">
    <source>
        <dbReference type="ARBA" id="ARBA00022692"/>
    </source>
</evidence>
<evidence type="ECO:0000256" key="7">
    <source>
        <dbReference type="PIRSR" id="PIRSR005091-2"/>
    </source>
</evidence>
<proteinExistence type="predicted"/>
<dbReference type="RefSeq" id="WP_048897076.1">
    <property type="nucleotide sequence ID" value="NZ_AP024852.1"/>
</dbReference>
<evidence type="ECO:0000256" key="8">
    <source>
        <dbReference type="PIRSR" id="PIRSR005091-3"/>
    </source>
</evidence>
<dbReference type="Gene3D" id="3.40.720.10">
    <property type="entry name" value="Alkaline Phosphatase, subunit A"/>
    <property type="match status" value="1"/>
</dbReference>
<feature type="transmembrane region" description="Helical" evidence="9">
    <location>
        <begin position="118"/>
        <end position="149"/>
    </location>
</feature>
<dbReference type="Proteomes" id="UP000240481">
    <property type="component" value="Unassembled WGS sequence"/>
</dbReference>
<dbReference type="STRING" id="680026.AB733_00815"/>
<evidence type="ECO:0000256" key="6">
    <source>
        <dbReference type="PIRSR" id="PIRSR005091-1"/>
    </source>
</evidence>
<accession>A0A2T3PCM2</accession>
<dbReference type="GO" id="GO:0016740">
    <property type="term" value="F:transferase activity"/>
    <property type="evidence" value="ECO:0007669"/>
    <property type="project" value="UniProtKB-KW"/>
</dbReference>
<protein>
    <submittedName>
        <fullName evidence="11">Phosphoglycerol transferase</fullName>
    </submittedName>
</protein>
<feature type="binding site" evidence="8">
    <location>
        <position position="469"/>
    </location>
    <ligand>
        <name>Mn(2+)</name>
        <dbReference type="ChEBI" id="CHEBI:29035"/>
    </ligand>
</feature>
<feature type="active site" evidence="6">
    <location>
        <position position="302"/>
    </location>
</feature>
<gene>
    <name evidence="11" type="ORF">C9I94_02720</name>
</gene>
<evidence type="ECO:0000256" key="5">
    <source>
        <dbReference type="ARBA" id="ARBA00023136"/>
    </source>
</evidence>
<dbReference type="CDD" id="cd16015">
    <property type="entry name" value="LTA_synthase"/>
    <property type="match status" value="1"/>
</dbReference>
<organism evidence="11 12">
    <name type="scientific">Photobacterium swingsii</name>
    <dbReference type="NCBI Taxonomy" id="680026"/>
    <lineage>
        <taxon>Bacteria</taxon>
        <taxon>Pseudomonadati</taxon>
        <taxon>Pseudomonadota</taxon>
        <taxon>Gammaproteobacteria</taxon>
        <taxon>Vibrionales</taxon>
        <taxon>Vibrionaceae</taxon>
        <taxon>Photobacterium</taxon>
    </lineage>
</organism>
<evidence type="ECO:0000256" key="9">
    <source>
        <dbReference type="SAM" id="Phobius"/>
    </source>
</evidence>
<dbReference type="Pfam" id="PF00884">
    <property type="entry name" value="Sulfatase"/>
    <property type="match status" value="1"/>
</dbReference>
<keyword evidence="2" id="KW-1003">Cell membrane</keyword>
<comment type="subcellular location">
    <subcellularLocation>
        <location evidence="1">Cell membrane</location>
        <topology evidence="1">Multi-pass membrane protein</topology>
    </subcellularLocation>
</comment>
<dbReference type="InterPro" id="IPR017850">
    <property type="entry name" value="Alkaline_phosphatase_core_sf"/>
</dbReference>
<dbReference type="PANTHER" id="PTHR47371">
    <property type="entry name" value="LIPOTEICHOIC ACID SYNTHASE"/>
    <property type="match status" value="1"/>
</dbReference>
<keyword evidence="5 9" id="KW-0472">Membrane</keyword>
<dbReference type="OrthoDB" id="9760224at2"/>
<feature type="binding site" evidence="8">
    <location>
        <position position="262"/>
    </location>
    <ligand>
        <name>Mn(2+)</name>
        <dbReference type="ChEBI" id="CHEBI:29035"/>
    </ligand>
</feature>
<evidence type="ECO:0000313" key="11">
    <source>
        <dbReference type="EMBL" id="PSW26914.1"/>
    </source>
</evidence>
<dbReference type="SUPFAM" id="SSF53649">
    <property type="entry name" value="Alkaline phosphatase-like"/>
    <property type="match status" value="1"/>
</dbReference>
<feature type="transmembrane region" description="Helical" evidence="9">
    <location>
        <begin position="161"/>
        <end position="180"/>
    </location>
</feature>
<dbReference type="PANTHER" id="PTHR47371:SF3">
    <property type="entry name" value="PHOSPHOGLYCEROL TRANSFERASE I"/>
    <property type="match status" value="1"/>
</dbReference>
<keyword evidence="11" id="KW-0808">Transferase</keyword>
<evidence type="ECO:0000256" key="2">
    <source>
        <dbReference type="ARBA" id="ARBA00022475"/>
    </source>
</evidence>